<feature type="transmembrane region" description="Helical" evidence="21">
    <location>
        <begin position="90"/>
        <end position="108"/>
    </location>
</feature>
<comment type="subcellular location">
    <subcellularLocation>
        <location evidence="3">Cytoplasm</location>
    </subcellularLocation>
</comment>
<keyword evidence="19" id="KW-0175">Coiled coil</keyword>
<comment type="caution">
    <text evidence="23">The sequence shown here is derived from an EMBL/GenBank/DDBJ whole genome shotgun (WGS) entry which is preliminary data.</text>
</comment>
<dbReference type="Pfam" id="PF07730">
    <property type="entry name" value="HisKA_3"/>
    <property type="match status" value="1"/>
</dbReference>
<accession>A0A4Q7WQR7</accession>
<dbReference type="InterPro" id="IPR011712">
    <property type="entry name" value="Sig_transdc_His_kin_sub3_dim/P"/>
</dbReference>
<dbReference type="EMBL" id="SHKR01000014">
    <property type="protein sequence ID" value="RZU12530.1"/>
    <property type="molecule type" value="Genomic_DNA"/>
</dbReference>
<dbReference type="GO" id="GO:0051539">
    <property type="term" value="F:4 iron, 4 sulfur cluster binding"/>
    <property type="evidence" value="ECO:0007669"/>
    <property type="project" value="UniProtKB-KW"/>
</dbReference>
<keyword evidence="6" id="KW-0004">4Fe-4S</keyword>
<dbReference type="GO" id="GO:0046983">
    <property type="term" value="F:protein dimerization activity"/>
    <property type="evidence" value="ECO:0007669"/>
    <property type="project" value="InterPro"/>
</dbReference>
<dbReference type="InterPro" id="IPR005467">
    <property type="entry name" value="His_kinase_dom"/>
</dbReference>
<dbReference type="InterPro" id="IPR017205">
    <property type="entry name" value="Sig_transdc_His_kinase_ChrS"/>
</dbReference>
<keyword evidence="11" id="KW-0547">Nucleotide-binding</keyword>
<feature type="domain" description="Histidine kinase" evidence="22">
    <location>
        <begin position="247"/>
        <end position="443"/>
    </location>
</feature>
<evidence type="ECO:0000256" key="3">
    <source>
        <dbReference type="ARBA" id="ARBA00004496"/>
    </source>
</evidence>
<evidence type="ECO:0000256" key="18">
    <source>
        <dbReference type="ARBA" id="ARBA00030800"/>
    </source>
</evidence>
<keyword evidence="21" id="KW-0812">Transmembrane</keyword>
<evidence type="ECO:0000256" key="4">
    <source>
        <dbReference type="ARBA" id="ARBA00012438"/>
    </source>
</evidence>
<evidence type="ECO:0000256" key="13">
    <source>
        <dbReference type="ARBA" id="ARBA00022840"/>
    </source>
</evidence>
<evidence type="ECO:0000256" key="5">
    <source>
        <dbReference type="ARBA" id="ARBA00017322"/>
    </source>
</evidence>
<evidence type="ECO:0000256" key="1">
    <source>
        <dbReference type="ARBA" id="ARBA00000085"/>
    </source>
</evidence>
<dbReference type="PANTHER" id="PTHR24421">
    <property type="entry name" value="NITRATE/NITRITE SENSOR PROTEIN NARX-RELATED"/>
    <property type="match status" value="1"/>
</dbReference>
<gene>
    <name evidence="23" type="ORF">EV645_5802</name>
</gene>
<dbReference type="InterPro" id="IPR036890">
    <property type="entry name" value="HATPase_C_sf"/>
</dbReference>
<dbReference type="PROSITE" id="PS50109">
    <property type="entry name" value="HIS_KIN"/>
    <property type="match status" value="1"/>
</dbReference>
<dbReference type="SMART" id="SM00387">
    <property type="entry name" value="HATPase_c"/>
    <property type="match status" value="1"/>
</dbReference>
<evidence type="ECO:0000256" key="16">
    <source>
        <dbReference type="ARBA" id="ARBA00023014"/>
    </source>
</evidence>
<feature type="transmembrane region" description="Helical" evidence="21">
    <location>
        <begin position="120"/>
        <end position="149"/>
    </location>
</feature>
<evidence type="ECO:0000256" key="20">
    <source>
        <dbReference type="SAM" id="MobiDB-lite"/>
    </source>
</evidence>
<keyword evidence="9" id="KW-0808">Transferase</keyword>
<keyword evidence="10" id="KW-0479">Metal-binding</keyword>
<keyword evidence="21" id="KW-1133">Transmembrane helix</keyword>
<dbReference type="Gene3D" id="3.30.565.10">
    <property type="entry name" value="Histidine kinase-like ATPase, C-terminal domain"/>
    <property type="match status" value="1"/>
</dbReference>
<dbReference type="RefSeq" id="WP_242000719.1">
    <property type="nucleotide sequence ID" value="NZ_SHKR01000014.1"/>
</dbReference>
<evidence type="ECO:0000256" key="17">
    <source>
        <dbReference type="ARBA" id="ARBA00024827"/>
    </source>
</evidence>
<evidence type="ECO:0000256" key="6">
    <source>
        <dbReference type="ARBA" id="ARBA00022485"/>
    </source>
</evidence>
<comment type="function">
    <text evidence="17">Member of the two-component regulatory system NreB/NreC involved in the control of dissimilatory nitrate/nitrite reduction in response to oxygen. NreB functions as a direct oxygen sensor histidine kinase which is autophosphorylated, in the absence of oxygen, probably at the conserved histidine residue, and transfers its phosphate group probably to a conserved aspartate residue of NreC. NreB/NreC activates the expression of the nitrate (narGHJI) and nitrite (nir) reductase operons, as well as the putative nitrate transporter gene narT.</text>
</comment>
<feature type="transmembrane region" description="Helical" evidence="21">
    <location>
        <begin position="66"/>
        <end position="84"/>
    </location>
</feature>
<dbReference type="GO" id="GO:0016020">
    <property type="term" value="C:membrane"/>
    <property type="evidence" value="ECO:0007669"/>
    <property type="project" value="InterPro"/>
</dbReference>
<evidence type="ECO:0000256" key="7">
    <source>
        <dbReference type="ARBA" id="ARBA00022490"/>
    </source>
</evidence>
<evidence type="ECO:0000256" key="19">
    <source>
        <dbReference type="SAM" id="Coils"/>
    </source>
</evidence>
<keyword evidence="16" id="KW-0411">Iron-sulfur</keyword>
<evidence type="ECO:0000256" key="21">
    <source>
        <dbReference type="SAM" id="Phobius"/>
    </source>
</evidence>
<evidence type="ECO:0000256" key="2">
    <source>
        <dbReference type="ARBA" id="ARBA00001966"/>
    </source>
</evidence>
<feature type="transmembrane region" description="Helical" evidence="21">
    <location>
        <begin position="161"/>
        <end position="178"/>
    </location>
</feature>
<keyword evidence="8" id="KW-0597">Phosphoprotein</keyword>
<reference evidence="23 24" key="1">
    <citation type="journal article" date="2015" name="Stand. Genomic Sci.">
        <title>Genomic Encyclopedia of Bacterial and Archaeal Type Strains, Phase III: the genomes of soil and plant-associated and newly described type strains.</title>
        <authorList>
            <person name="Whitman W.B."/>
            <person name="Woyke T."/>
            <person name="Klenk H.P."/>
            <person name="Zhou Y."/>
            <person name="Lilburn T.G."/>
            <person name="Beck B.J."/>
            <person name="De Vos P."/>
            <person name="Vandamme P."/>
            <person name="Eisen J.A."/>
            <person name="Garrity G."/>
            <person name="Hugenholtz P."/>
            <person name="Kyrpides N.C."/>
        </authorList>
    </citation>
    <scope>NUCLEOTIDE SEQUENCE [LARGE SCALE GENOMIC DNA]</scope>
    <source>
        <strain evidence="23 24">VKM Ac-2540</strain>
    </source>
</reference>
<name>A0A4Q7WQR7_9ACTN</name>
<keyword evidence="13" id="KW-0067">ATP-binding</keyword>
<comment type="cofactor">
    <cofactor evidence="2">
        <name>[4Fe-4S] cluster</name>
        <dbReference type="ChEBI" id="CHEBI:49883"/>
    </cofactor>
</comment>
<sequence>MNEVTGTTSDLPDRRRTGLSPELSEAPAWTGPRVWILMWRKMGSVQSSSGGAGQPVWTRALIGWHIVFWVLLGMTLALSFLGHLGAVRQAVFAGTVVVLGAAYQFIGLPAIRSRRRLPRYVYRLVLIASLVVLIGIYPQSVFLMFIGSAQIWLLCEDVREGIGLSLLLVLGVGTAQLWSAGWGWTAFWEILPWMLVSLVVSLLFGIWIEKVITQSQQRAELIEQLEAARDELAEAHHSAGVMAERERMAREIHDTLAQGMTSIVMLAQAAAVELSRGADASARLAAIEDTARENLAEARALVAAFTPVALSEATLTEVLRRQAERFAAETGVDVQVSLDLPDDEVAALPQAQQVVLLRSAQEALANVRKHARATQVLITLGLSDDGVWIEIRDDGSGFTPGAESSGFGLNAMRGRVEESGGSVQVESAPGRGTRVQVLIPAVQEDA</sequence>
<feature type="transmembrane region" description="Helical" evidence="21">
    <location>
        <begin position="190"/>
        <end position="208"/>
    </location>
</feature>
<dbReference type="CDD" id="cd16917">
    <property type="entry name" value="HATPase_UhpB-NarQ-NarX-like"/>
    <property type="match status" value="1"/>
</dbReference>
<evidence type="ECO:0000313" key="24">
    <source>
        <dbReference type="Proteomes" id="UP000292027"/>
    </source>
</evidence>
<keyword evidence="21" id="KW-0472">Membrane</keyword>
<evidence type="ECO:0000256" key="10">
    <source>
        <dbReference type="ARBA" id="ARBA00022723"/>
    </source>
</evidence>
<dbReference type="Gene3D" id="1.20.5.1930">
    <property type="match status" value="1"/>
</dbReference>
<evidence type="ECO:0000256" key="8">
    <source>
        <dbReference type="ARBA" id="ARBA00022553"/>
    </source>
</evidence>
<keyword evidence="24" id="KW-1185">Reference proteome</keyword>
<keyword evidence="12 23" id="KW-0418">Kinase</keyword>
<dbReference type="GO" id="GO:0046872">
    <property type="term" value="F:metal ion binding"/>
    <property type="evidence" value="ECO:0007669"/>
    <property type="project" value="UniProtKB-KW"/>
</dbReference>
<comment type="catalytic activity">
    <reaction evidence="1">
        <text>ATP + protein L-histidine = ADP + protein N-phospho-L-histidine.</text>
        <dbReference type="EC" id="2.7.13.3"/>
    </reaction>
</comment>
<dbReference type="AlphaFoldDB" id="A0A4Q7WQR7"/>
<feature type="coiled-coil region" evidence="19">
    <location>
        <begin position="211"/>
        <end position="238"/>
    </location>
</feature>
<organism evidence="23 24">
    <name type="scientific">Kribbella rubisoli</name>
    <dbReference type="NCBI Taxonomy" id="3075929"/>
    <lineage>
        <taxon>Bacteria</taxon>
        <taxon>Bacillati</taxon>
        <taxon>Actinomycetota</taxon>
        <taxon>Actinomycetes</taxon>
        <taxon>Propionibacteriales</taxon>
        <taxon>Kribbellaceae</taxon>
        <taxon>Kribbella</taxon>
    </lineage>
</organism>
<keyword evidence="15" id="KW-0902">Two-component regulatory system</keyword>
<keyword evidence="7" id="KW-0963">Cytoplasm</keyword>
<dbReference type="Proteomes" id="UP000292027">
    <property type="component" value="Unassembled WGS sequence"/>
</dbReference>
<dbReference type="InterPro" id="IPR003594">
    <property type="entry name" value="HATPase_dom"/>
</dbReference>
<keyword evidence="14" id="KW-0408">Iron</keyword>
<dbReference type="PANTHER" id="PTHR24421:SF10">
    <property type="entry name" value="NITRATE_NITRITE SENSOR PROTEIN NARQ"/>
    <property type="match status" value="1"/>
</dbReference>
<dbReference type="GO" id="GO:0005524">
    <property type="term" value="F:ATP binding"/>
    <property type="evidence" value="ECO:0007669"/>
    <property type="project" value="UniProtKB-KW"/>
</dbReference>
<feature type="region of interest" description="Disordered" evidence="20">
    <location>
        <begin position="1"/>
        <end position="24"/>
    </location>
</feature>
<dbReference type="InterPro" id="IPR050482">
    <property type="entry name" value="Sensor_HK_TwoCompSys"/>
</dbReference>
<dbReference type="PRINTS" id="PR00344">
    <property type="entry name" value="BCTRLSENSOR"/>
</dbReference>
<evidence type="ECO:0000256" key="15">
    <source>
        <dbReference type="ARBA" id="ARBA00023012"/>
    </source>
</evidence>
<evidence type="ECO:0000256" key="9">
    <source>
        <dbReference type="ARBA" id="ARBA00022679"/>
    </source>
</evidence>
<dbReference type="GO" id="GO:0005737">
    <property type="term" value="C:cytoplasm"/>
    <property type="evidence" value="ECO:0007669"/>
    <property type="project" value="UniProtKB-SubCell"/>
</dbReference>
<evidence type="ECO:0000259" key="22">
    <source>
        <dbReference type="PROSITE" id="PS50109"/>
    </source>
</evidence>
<dbReference type="Pfam" id="PF02518">
    <property type="entry name" value="HATPase_c"/>
    <property type="match status" value="1"/>
</dbReference>
<evidence type="ECO:0000256" key="11">
    <source>
        <dbReference type="ARBA" id="ARBA00022741"/>
    </source>
</evidence>
<protein>
    <recommendedName>
        <fullName evidence="5">Oxygen sensor histidine kinase NreB</fullName>
        <ecNumber evidence="4">2.7.13.3</ecNumber>
    </recommendedName>
    <alternativeName>
        <fullName evidence="18">Nitrogen regulation protein B</fullName>
    </alternativeName>
</protein>
<evidence type="ECO:0000313" key="23">
    <source>
        <dbReference type="EMBL" id="RZU12530.1"/>
    </source>
</evidence>
<dbReference type="InterPro" id="IPR004358">
    <property type="entry name" value="Sig_transdc_His_kin-like_C"/>
</dbReference>
<dbReference type="GO" id="GO:0000155">
    <property type="term" value="F:phosphorelay sensor kinase activity"/>
    <property type="evidence" value="ECO:0007669"/>
    <property type="project" value="InterPro"/>
</dbReference>
<feature type="compositionally biased region" description="Polar residues" evidence="20">
    <location>
        <begin position="1"/>
        <end position="10"/>
    </location>
</feature>
<dbReference type="PIRSF" id="PIRSF037434">
    <property type="entry name" value="STHK_ChrS"/>
    <property type="match status" value="1"/>
</dbReference>
<proteinExistence type="predicted"/>
<evidence type="ECO:0000256" key="14">
    <source>
        <dbReference type="ARBA" id="ARBA00023004"/>
    </source>
</evidence>
<dbReference type="EC" id="2.7.13.3" evidence="4"/>
<dbReference type="SUPFAM" id="SSF55874">
    <property type="entry name" value="ATPase domain of HSP90 chaperone/DNA topoisomerase II/histidine kinase"/>
    <property type="match status" value="1"/>
</dbReference>
<evidence type="ECO:0000256" key="12">
    <source>
        <dbReference type="ARBA" id="ARBA00022777"/>
    </source>
</evidence>